<gene>
    <name evidence="1" type="ORF">BU14_0271s0008</name>
</gene>
<evidence type="ECO:0000313" key="2">
    <source>
        <dbReference type="Proteomes" id="UP000218209"/>
    </source>
</evidence>
<organism evidence="1 2">
    <name type="scientific">Porphyra umbilicalis</name>
    <name type="common">Purple laver</name>
    <name type="synonym">Red alga</name>
    <dbReference type="NCBI Taxonomy" id="2786"/>
    <lineage>
        <taxon>Eukaryota</taxon>
        <taxon>Rhodophyta</taxon>
        <taxon>Bangiophyceae</taxon>
        <taxon>Bangiales</taxon>
        <taxon>Bangiaceae</taxon>
        <taxon>Porphyra</taxon>
    </lineage>
</organism>
<reference evidence="1 2" key="1">
    <citation type="submission" date="2017-03" db="EMBL/GenBank/DDBJ databases">
        <title>WGS assembly of Porphyra umbilicalis.</title>
        <authorList>
            <person name="Brawley S.H."/>
            <person name="Blouin N.A."/>
            <person name="Ficko-Blean E."/>
            <person name="Wheeler G.L."/>
            <person name="Lohr M."/>
            <person name="Goodson H.V."/>
            <person name="Jenkins J.W."/>
            <person name="Blaby-Haas C.E."/>
            <person name="Helliwell K.E."/>
            <person name="Chan C."/>
            <person name="Marriage T."/>
            <person name="Bhattacharya D."/>
            <person name="Klein A.S."/>
            <person name="Badis Y."/>
            <person name="Brodie J."/>
            <person name="Cao Y."/>
            <person name="Collen J."/>
            <person name="Dittami S.M."/>
            <person name="Gachon C.M."/>
            <person name="Green B.R."/>
            <person name="Karpowicz S."/>
            <person name="Kim J.W."/>
            <person name="Kudahl U."/>
            <person name="Lin S."/>
            <person name="Michel G."/>
            <person name="Mittag M."/>
            <person name="Olson B.J."/>
            <person name="Pangilinan J."/>
            <person name="Peng Y."/>
            <person name="Qiu H."/>
            <person name="Shu S."/>
            <person name="Singer J.T."/>
            <person name="Smith A.G."/>
            <person name="Sprecher B.N."/>
            <person name="Wagner V."/>
            <person name="Wang W."/>
            <person name="Wang Z.-Y."/>
            <person name="Yan J."/>
            <person name="Yarish C."/>
            <person name="Zoeuner-Riek S."/>
            <person name="Zhuang Y."/>
            <person name="Zou Y."/>
            <person name="Lindquist E.A."/>
            <person name="Grimwood J."/>
            <person name="Barry K."/>
            <person name="Rokhsar D.S."/>
            <person name="Schmutz J."/>
            <person name="Stiller J.W."/>
            <person name="Grossman A.R."/>
            <person name="Prochnik S.E."/>
        </authorList>
    </citation>
    <scope>NUCLEOTIDE SEQUENCE [LARGE SCALE GENOMIC DNA]</scope>
    <source>
        <strain evidence="1">4086291</strain>
    </source>
</reference>
<proteinExistence type="predicted"/>
<dbReference type="Proteomes" id="UP000218209">
    <property type="component" value="Unassembled WGS sequence"/>
</dbReference>
<dbReference type="AlphaFoldDB" id="A0A1X6P257"/>
<sequence length="60" mass="6649">MMLLLCLALIFPLLFVYFLATDRAISVVLVILWCCSVSEPHSPPLSDLLLSVVMISSLIK</sequence>
<accession>A0A1X6P257</accession>
<evidence type="ECO:0000313" key="1">
    <source>
        <dbReference type="EMBL" id="OSX74713.1"/>
    </source>
</evidence>
<name>A0A1X6P257_PORUM</name>
<keyword evidence="2" id="KW-1185">Reference proteome</keyword>
<dbReference type="EMBL" id="KV918933">
    <property type="protein sequence ID" value="OSX74713.1"/>
    <property type="molecule type" value="Genomic_DNA"/>
</dbReference>
<protein>
    <submittedName>
        <fullName evidence="1">Uncharacterized protein</fullName>
    </submittedName>
</protein>